<accession>A0A9P8QCF9</accession>
<reference evidence="1" key="2">
    <citation type="submission" date="2021-01" db="EMBL/GenBank/DDBJ databases">
        <authorList>
            <person name="Schikora-Tamarit M.A."/>
        </authorList>
    </citation>
    <scope>NUCLEOTIDE SEQUENCE</scope>
    <source>
        <strain evidence="1">CBS2887</strain>
    </source>
</reference>
<sequence length="467" mass="54277">MFNYQALPYNILQDIYKMMKDEEKACLLSQIPEFYETFYEGQNHKDVILIISKVGLRNEQQMDLATQFSKTRPAPIILNLPEMFQCTGENTITYQQSIMQLNRVLAEPGFLRRLHKEYGSLDSSEKQIQLISAFEPESKDVFFPAEFLLDATSNISVNDQADNPCNMTTKVFETPMMKSRFKEKFLLRSTTLFEPADSGSNIAVEKKQRITEINSPLQKINIIMQRQYQSTFGAARSRKGHYPETMEYLHTQYHLDSTRTPVKDRITKFQKNVESFTRRNHSGNKVNESITVDSDCRLKTGTMEELGGFNTENLKTQLMLRFHKLSEKKVLISLSIDKFDEEFQNGTSSQKPKGTFAYILTIMDNSDYRYLNSEGEKLDTGLNKYEGMFVDIDDVRALQEKFKPCSKIFDVEVLAGGNLGWEKDNDQRFVQKLNARAVRDVRPRRHVRLRDNLLMGFIREQQAERHQ</sequence>
<reference evidence="1" key="1">
    <citation type="journal article" date="2021" name="Open Biol.">
        <title>Shared evolutionary footprints suggest mitochondrial oxidative damage underlies multiple complex I losses in fungi.</title>
        <authorList>
            <person name="Schikora-Tamarit M.A."/>
            <person name="Marcet-Houben M."/>
            <person name="Nosek J."/>
            <person name="Gabaldon T."/>
        </authorList>
    </citation>
    <scope>NUCLEOTIDE SEQUENCE</scope>
    <source>
        <strain evidence="1">CBS2887</strain>
    </source>
</reference>
<dbReference type="Proteomes" id="UP000774326">
    <property type="component" value="Unassembled WGS sequence"/>
</dbReference>
<name>A0A9P8QCF9_WICPI</name>
<proteinExistence type="predicted"/>
<keyword evidence="2" id="KW-1185">Reference proteome</keyword>
<gene>
    <name evidence="1" type="ORF">WICPIJ_002085</name>
</gene>
<dbReference type="EMBL" id="JAEUBG010001129">
    <property type="protein sequence ID" value="KAH3686924.1"/>
    <property type="molecule type" value="Genomic_DNA"/>
</dbReference>
<evidence type="ECO:0000313" key="1">
    <source>
        <dbReference type="EMBL" id="KAH3686924.1"/>
    </source>
</evidence>
<protein>
    <submittedName>
        <fullName evidence="1">Uncharacterized protein</fullName>
    </submittedName>
</protein>
<dbReference type="AlphaFoldDB" id="A0A9P8QCF9"/>
<organism evidence="1 2">
    <name type="scientific">Wickerhamomyces pijperi</name>
    <name type="common">Yeast</name>
    <name type="synonym">Pichia pijperi</name>
    <dbReference type="NCBI Taxonomy" id="599730"/>
    <lineage>
        <taxon>Eukaryota</taxon>
        <taxon>Fungi</taxon>
        <taxon>Dikarya</taxon>
        <taxon>Ascomycota</taxon>
        <taxon>Saccharomycotina</taxon>
        <taxon>Saccharomycetes</taxon>
        <taxon>Phaffomycetales</taxon>
        <taxon>Wickerhamomycetaceae</taxon>
        <taxon>Wickerhamomyces</taxon>
    </lineage>
</organism>
<comment type="caution">
    <text evidence="1">The sequence shown here is derived from an EMBL/GenBank/DDBJ whole genome shotgun (WGS) entry which is preliminary data.</text>
</comment>
<evidence type="ECO:0000313" key="2">
    <source>
        <dbReference type="Proteomes" id="UP000774326"/>
    </source>
</evidence>